<dbReference type="InterPro" id="IPR053043">
    <property type="entry name" value="Ras-cAMP_regulatory"/>
</dbReference>
<dbReference type="EMBL" id="KN822074">
    <property type="protein sequence ID" value="KIM59413.1"/>
    <property type="molecule type" value="Genomic_DNA"/>
</dbReference>
<dbReference type="STRING" id="1036808.A0A0C2ZC46"/>
<dbReference type="PANTHER" id="PTHR28014">
    <property type="entry name" value="NEGATIVE REGULATOR OF RAS-CAMP PATHWAY"/>
    <property type="match status" value="1"/>
</dbReference>
<dbReference type="GO" id="GO:0005737">
    <property type="term" value="C:cytoplasm"/>
    <property type="evidence" value="ECO:0007669"/>
    <property type="project" value="TreeGrafter"/>
</dbReference>
<gene>
    <name evidence="2" type="ORF">SCLCIDRAFT_16505</name>
</gene>
<sequence>MLASFPAPVLSVTADAVKDLQGHEALSGLWTLFTKCKESLEDGRRLENISWRLWHPPHTRVDDAQPTG</sequence>
<dbReference type="GO" id="GO:0006808">
    <property type="term" value="P:regulation of nitrogen utilization"/>
    <property type="evidence" value="ECO:0007669"/>
    <property type="project" value="TreeGrafter"/>
</dbReference>
<reference evidence="2 3" key="1">
    <citation type="submission" date="2014-04" db="EMBL/GenBank/DDBJ databases">
        <authorList>
            <consortium name="DOE Joint Genome Institute"/>
            <person name="Kuo A."/>
            <person name="Kohler A."/>
            <person name="Nagy L.G."/>
            <person name="Floudas D."/>
            <person name="Copeland A."/>
            <person name="Barry K.W."/>
            <person name="Cichocki N."/>
            <person name="Veneault-Fourrey C."/>
            <person name="LaButti K."/>
            <person name="Lindquist E.A."/>
            <person name="Lipzen A."/>
            <person name="Lundell T."/>
            <person name="Morin E."/>
            <person name="Murat C."/>
            <person name="Sun H."/>
            <person name="Tunlid A."/>
            <person name="Henrissat B."/>
            <person name="Grigoriev I.V."/>
            <person name="Hibbett D.S."/>
            <person name="Martin F."/>
            <person name="Nordberg H.P."/>
            <person name="Cantor M.N."/>
            <person name="Hua S.X."/>
        </authorList>
    </citation>
    <scope>NUCLEOTIDE SEQUENCE [LARGE SCALE GENOMIC DNA]</scope>
    <source>
        <strain evidence="2 3">Foug A</strain>
    </source>
</reference>
<dbReference type="HOGENOM" id="CLU_3002234_0_0_1"/>
<keyword evidence="3" id="KW-1185">Reference proteome</keyword>
<feature type="domain" description="Nitrogen regulatory protein areA GATA-like" evidence="1">
    <location>
        <begin position="29"/>
        <end position="55"/>
    </location>
</feature>
<evidence type="ECO:0000313" key="3">
    <source>
        <dbReference type="Proteomes" id="UP000053989"/>
    </source>
</evidence>
<protein>
    <recommendedName>
        <fullName evidence="1">Nitrogen regulatory protein areA GATA-like domain-containing protein</fullName>
    </recommendedName>
</protein>
<dbReference type="InParanoid" id="A0A0C2ZC46"/>
<organism evidence="2 3">
    <name type="scientific">Scleroderma citrinum Foug A</name>
    <dbReference type="NCBI Taxonomy" id="1036808"/>
    <lineage>
        <taxon>Eukaryota</taxon>
        <taxon>Fungi</taxon>
        <taxon>Dikarya</taxon>
        <taxon>Basidiomycota</taxon>
        <taxon>Agaricomycotina</taxon>
        <taxon>Agaricomycetes</taxon>
        <taxon>Agaricomycetidae</taxon>
        <taxon>Boletales</taxon>
        <taxon>Sclerodermatineae</taxon>
        <taxon>Sclerodermataceae</taxon>
        <taxon>Scleroderma</taxon>
    </lineage>
</organism>
<accession>A0A0C2ZC46</accession>
<evidence type="ECO:0000313" key="2">
    <source>
        <dbReference type="EMBL" id="KIM59413.1"/>
    </source>
</evidence>
<name>A0A0C2ZC46_9AGAM</name>
<dbReference type="GO" id="GO:0000122">
    <property type="term" value="P:negative regulation of transcription by RNA polymerase II"/>
    <property type="evidence" value="ECO:0007669"/>
    <property type="project" value="TreeGrafter"/>
</dbReference>
<reference evidence="3" key="2">
    <citation type="submission" date="2015-01" db="EMBL/GenBank/DDBJ databases">
        <title>Evolutionary Origins and Diversification of the Mycorrhizal Mutualists.</title>
        <authorList>
            <consortium name="DOE Joint Genome Institute"/>
            <consortium name="Mycorrhizal Genomics Consortium"/>
            <person name="Kohler A."/>
            <person name="Kuo A."/>
            <person name="Nagy L.G."/>
            <person name="Floudas D."/>
            <person name="Copeland A."/>
            <person name="Barry K.W."/>
            <person name="Cichocki N."/>
            <person name="Veneault-Fourrey C."/>
            <person name="LaButti K."/>
            <person name="Lindquist E.A."/>
            <person name="Lipzen A."/>
            <person name="Lundell T."/>
            <person name="Morin E."/>
            <person name="Murat C."/>
            <person name="Riley R."/>
            <person name="Ohm R."/>
            <person name="Sun H."/>
            <person name="Tunlid A."/>
            <person name="Henrissat B."/>
            <person name="Grigoriev I.V."/>
            <person name="Hibbett D.S."/>
            <person name="Martin F."/>
        </authorList>
    </citation>
    <scope>NUCLEOTIDE SEQUENCE [LARGE SCALE GENOMIC DNA]</scope>
    <source>
        <strain evidence="3">Foug A</strain>
    </source>
</reference>
<dbReference type="GO" id="GO:0031930">
    <property type="term" value="P:mitochondria-nucleus signaling pathway"/>
    <property type="evidence" value="ECO:0007669"/>
    <property type="project" value="TreeGrafter"/>
</dbReference>
<dbReference type="InterPro" id="IPR013860">
    <property type="entry name" value="AreA_GATA"/>
</dbReference>
<dbReference type="OrthoDB" id="515401at2759"/>
<proteinExistence type="predicted"/>
<dbReference type="Pfam" id="PF08550">
    <property type="entry name" value="GATA_AreA"/>
    <property type="match status" value="1"/>
</dbReference>
<dbReference type="AlphaFoldDB" id="A0A0C2ZC46"/>
<dbReference type="PANTHER" id="PTHR28014:SF1">
    <property type="entry name" value="NEGATIVE REGULATOR OF RAS-CAMP PATHWAY"/>
    <property type="match status" value="1"/>
</dbReference>
<dbReference type="Proteomes" id="UP000053989">
    <property type="component" value="Unassembled WGS sequence"/>
</dbReference>
<evidence type="ECO:0000259" key="1">
    <source>
        <dbReference type="Pfam" id="PF08550"/>
    </source>
</evidence>